<evidence type="ECO:0000313" key="1">
    <source>
        <dbReference type="EMBL" id="MBP2291329.1"/>
    </source>
</evidence>
<dbReference type="CDD" id="cd09024">
    <property type="entry name" value="Aldose_epim_lacX"/>
    <property type="match status" value="1"/>
</dbReference>
<dbReference type="Proteomes" id="UP000781958">
    <property type="component" value="Unassembled WGS sequence"/>
</dbReference>
<reference evidence="1 2" key="1">
    <citation type="submission" date="2021-03" db="EMBL/GenBank/DDBJ databases">
        <title>Genomic Encyclopedia of Type Strains, Phase III (KMG-III): the genomes of soil and plant-associated and newly described type strains.</title>
        <authorList>
            <person name="Whitman W."/>
        </authorList>
    </citation>
    <scope>NUCLEOTIDE SEQUENCE [LARGE SCALE GENOMIC DNA]</scope>
    <source>
        <strain evidence="1 2">IMMIB AFH-6</strain>
    </source>
</reference>
<gene>
    <name evidence="1" type="ORF">J2851_001078</name>
</gene>
<organism evidence="1 2">
    <name type="scientific">Azospirillum rugosum</name>
    <dbReference type="NCBI Taxonomy" id="416170"/>
    <lineage>
        <taxon>Bacteria</taxon>
        <taxon>Pseudomonadati</taxon>
        <taxon>Pseudomonadota</taxon>
        <taxon>Alphaproteobacteria</taxon>
        <taxon>Rhodospirillales</taxon>
        <taxon>Azospirillaceae</taxon>
        <taxon>Azospirillum</taxon>
    </lineage>
</organism>
<dbReference type="SUPFAM" id="SSF74650">
    <property type="entry name" value="Galactose mutarotase-like"/>
    <property type="match status" value="1"/>
</dbReference>
<accession>A0ABS4SFI2</accession>
<dbReference type="EMBL" id="JAGINP010000003">
    <property type="protein sequence ID" value="MBP2291329.1"/>
    <property type="molecule type" value="Genomic_DNA"/>
</dbReference>
<keyword evidence="2" id="KW-1185">Reference proteome</keyword>
<name>A0ABS4SFI2_9PROT</name>
<dbReference type="InterPro" id="IPR011013">
    <property type="entry name" value="Gal_mutarotase_sf_dom"/>
</dbReference>
<dbReference type="InterPro" id="IPR037481">
    <property type="entry name" value="LacX"/>
</dbReference>
<dbReference type="Gene3D" id="2.70.98.10">
    <property type="match status" value="1"/>
</dbReference>
<dbReference type="InterPro" id="IPR008183">
    <property type="entry name" value="Aldose_1/G6P_1-epimerase"/>
</dbReference>
<sequence length="288" mass="31544">MDRYTIDNGHLSATIKADGAELCSLRTADGRELLWQAGPEWPRHAPVLFPIVGRLKDDRLLHDGKAYRLTQHGFARDRRFAWADTGPTSCRLSLSDDAQTRALYPFAFRLELSFELDGNSLTVRHTLTNPGTEVLPASVGAHPAFRWPLADGLPKEAHALVFEKDEPAPIRRVEGGLLSPTPEPSPIQGRRLPLSEGLFAADAVILDQPASRSVRFEAPGAPSITVSWEGFTELGLWSKPTGAPFLCIEPWRGHASPAGFDGPFVDKPGLMHLAPGDMRELSYRVTVG</sequence>
<protein>
    <submittedName>
        <fullName evidence="1">Galactose mutarotase-like enzyme</fullName>
    </submittedName>
</protein>
<proteinExistence type="predicted"/>
<dbReference type="RefSeq" id="WP_209764753.1">
    <property type="nucleotide sequence ID" value="NZ_JAGINP010000003.1"/>
</dbReference>
<dbReference type="PANTHER" id="PTHR11122:SF13">
    <property type="entry name" value="GLUCOSE-6-PHOSPHATE 1-EPIMERASE"/>
    <property type="match status" value="1"/>
</dbReference>
<dbReference type="InterPro" id="IPR014718">
    <property type="entry name" value="GH-type_carb-bd"/>
</dbReference>
<dbReference type="PANTHER" id="PTHR11122">
    <property type="entry name" value="APOSPORY-ASSOCIATED PROTEIN C-RELATED"/>
    <property type="match status" value="1"/>
</dbReference>
<evidence type="ECO:0000313" key="2">
    <source>
        <dbReference type="Proteomes" id="UP000781958"/>
    </source>
</evidence>
<dbReference type="Pfam" id="PF01263">
    <property type="entry name" value="Aldose_epim"/>
    <property type="match status" value="1"/>
</dbReference>
<comment type="caution">
    <text evidence="1">The sequence shown here is derived from an EMBL/GenBank/DDBJ whole genome shotgun (WGS) entry which is preliminary data.</text>
</comment>